<feature type="chain" id="PRO_5042856441" description="Secreted protein" evidence="1">
    <location>
        <begin position="19"/>
        <end position="133"/>
    </location>
</feature>
<keyword evidence="3" id="KW-1185">Reference proteome</keyword>
<sequence>MNVLCCFVLFLHFRLKCAKFFCWVSLSSMICSTGTNFLFYYKKQCRNNGKPIHAIKRQHRTTVCNKSLGCVHIFQVYIIKLMLLNRTGNGNNKHRFSVYIIAKIVFKSFKTEQYCSMEVTTYNGLAVFGSPQV</sequence>
<gene>
    <name evidence="2" type="ORF">WN944_024946</name>
</gene>
<feature type="signal peptide" evidence="1">
    <location>
        <begin position="1"/>
        <end position="18"/>
    </location>
</feature>
<evidence type="ECO:0000313" key="2">
    <source>
        <dbReference type="EMBL" id="KAK9181807.1"/>
    </source>
</evidence>
<dbReference type="EMBL" id="JBCGBO010000024">
    <property type="protein sequence ID" value="KAK9181807.1"/>
    <property type="molecule type" value="Genomic_DNA"/>
</dbReference>
<evidence type="ECO:0000313" key="3">
    <source>
        <dbReference type="Proteomes" id="UP001428341"/>
    </source>
</evidence>
<proteinExistence type="predicted"/>
<keyword evidence="1" id="KW-0732">Signal</keyword>
<reference evidence="2 3" key="1">
    <citation type="submission" date="2024-05" db="EMBL/GenBank/DDBJ databases">
        <title>Haplotype-resolved chromosome-level genome assembly of Huyou (Citrus changshanensis).</title>
        <authorList>
            <person name="Miao C."/>
            <person name="Chen W."/>
            <person name="Wu Y."/>
            <person name="Wang L."/>
            <person name="Zhao S."/>
            <person name="Grierson D."/>
            <person name="Xu C."/>
            <person name="Chen K."/>
        </authorList>
    </citation>
    <scope>NUCLEOTIDE SEQUENCE [LARGE SCALE GENOMIC DNA]</scope>
    <source>
        <strain evidence="2">01-14</strain>
        <tissue evidence="2">Leaf</tissue>
    </source>
</reference>
<dbReference type="AlphaFoldDB" id="A0AAP0QG73"/>
<evidence type="ECO:0008006" key="4">
    <source>
        <dbReference type="Google" id="ProtNLM"/>
    </source>
</evidence>
<protein>
    <recommendedName>
        <fullName evidence="4">Secreted protein</fullName>
    </recommendedName>
</protein>
<comment type="caution">
    <text evidence="2">The sequence shown here is derived from an EMBL/GenBank/DDBJ whole genome shotgun (WGS) entry which is preliminary data.</text>
</comment>
<dbReference type="Proteomes" id="UP001428341">
    <property type="component" value="Unassembled WGS sequence"/>
</dbReference>
<accession>A0AAP0QG73</accession>
<evidence type="ECO:0000256" key="1">
    <source>
        <dbReference type="SAM" id="SignalP"/>
    </source>
</evidence>
<name>A0AAP0QG73_9ROSI</name>
<organism evidence="2 3">
    <name type="scientific">Citrus x changshan-huyou</name>
    <dbReference type="NCBI Taxonomy" id="2935761"/>
    <lineage>
        <taxon>Eukaryota</taxon>
        <taxon>Viridiplantae</taxon>
        <taxon>Streptophyta</taxon>
        <taxon>Embryophyta</taxon>
        <taxon>Tracheophyta</taxon>
        <taxon>Spermatophyta</taxon>
        <taxon>Magnoliopsida</taxon>
        <taxon>eudicotyledons</taxon>
        <taxon>Gunneridae</taxon>
        <taxon>Pentapetalae</taxon>
        <taxon>rosids</taxon>
        <taxon>malvids</taxon>
        <taxon>Sapindales</taxon>
        <taxon>Rutaceae</taxon>
        <taxon>Aurantioideae</taxon>
        <taxon>Citrus</taxon>
    </lineage>
</organism>